<reference evidence="2" key="1">
    <citation type="journal article" date="2014" name="Int. J. Syst. Evol. Microbiol.">
        <title>Complete genome sequence of Corynebacterium casei LMG S-19264T (=DSM 44701T), isolated from a smear-ripened cheese.</title>
        <authorList>
            <consortium name="US DOE Joint Genome Institute (JGI-PGF)"/>
            <person name="Walter F."/>
            <person name="Albersmeier A."/>
            <person name="Kalinowski J."/>
            <person name="Ruckert C."/>
        </authorList>
    </citation>
    <scope>NUCLEOTIDE SEQUENCE</scope>
    <source>
        <strain evidence="2">CGMCC 1.12827</strain>
    </source>
</reference>
<accession>A0A916WYQ6</accession>
<protein>
    <submittedName>
        <fullName evidence="2">Uncharacterized protein</fullName>
    </submittedName>
</protein>
<gene>
    <name evidence="2" type="ORF">GCM10011489_29870</name>
</gene>
<keyword evidence="1" id="KW-0472">Membrane</keyword>
<proteinExistence type="predicted"/>
<dbReference type="RefSeq" id="WP_188587381.1">
    <property type="nucleotide sequence ID" value="NZ_BMGC01000025.1"/>
</dbReference>
<evidence type="ECO:0000256" key="1">
    <source>
        <dbReference type="SAM" id="Phobius"/>
    </source>
</evidence>
<dbReference type="AlphaFoldDB" id="A0A916WYQ6"/>
<evidence type="ECO:0000313" key="3">
    <source>
        <dbReference type="Proteomes" id="UP000621454"/>
    </source>
</evidence>
<evidence type="ECO:0000313" key="2">
    <source>
        <dbReference type="EMBL" id="GGB40325.1"/>
    </source>
</evidence>
<organism evidence="2 3">
    <name type="scientific">Gordonia jinhuaensis</name>
    <dbReference type="NCBI Taxonomy" id="1517702"/>
    <lineage>
        <taxon>Bacteria</taxon>
        <taxon>Bacillati</taxon>
        <taxon>Actinomycetota</taxon>
        <taxon>Actinomycetes</taxon>
        <taxon>Mycobacteriales</taxon>
        <taxon>Gordoniaceae</taxon>
        <taxon>Gordonia</taxon>
    </lineage>
</organism>
<reference evidence="2" key="2">
    <citation type="submission" date="2020-09" db="EMBL/GenBank/DDBJ databases">
        <authorList>
            <person name="Sun Q."/>
            <person name="Zhou Y."/>
        </authorList>
    </citation>
    <scope>NUCLEOTIDE SEQUENCE</scope>
    <source>
        <strain evidence="2">CGMCC 1.12827</strain>
    </source>
</reference>
<dbReference type="EMBL" id="BMGC01000025">
    <property type="protein sequence ID" value="GGB40325.1"/>
    <property type="molecule type" value="Genomic_DNA"/>
</dbReference>
<dbReference type="Proteomes" id="UP000621454">
    <property type="component" value="Unassembled WGS sequence"/>
</dbReference>
<sequence>MIIGRQAAAAACGGLVCLATIVAVGGFTGWPGWWLSLLVVACAAGVVAGFVWRSGRRNAVVWTLLAAMTAGCVGAVAAAASWNAARDDVTSTRAQAVAGAPHALCAEVTRAAPADCQVIATGVAEVAGASARMISTLSLTRDEIHDTQTVAYLLVHSGGSWRVADLEVIS</sequence>
<keyword evidence="1" id="KW-0812">Transmembrane</keyword>
<feature type="transmembrane region" description="Helical" evidence="1">
    <location>
        <begin position="33"/>
        <end position="52"/>
    </location>
</feature>
<keyword evidence="3" id="KW-1185">Reference proteome</keyword>
<name>A0A916WYQ6_9ACTN</name>
<keyword evidence="1" id="KW-1133">Transmembrane helix</keyword>
<comment type="caution">
    <text evidence="2">The sequence shown here is derived from an EMBL/GenBank/DDBJ whole genome shotgun (WGS) entry which is preliminary data.</text>
</comment>
<feature type="transmembrane region" description="Helical" evidence="1">
    <location>
        <begin position="59"/>
        <end position="82"/>
    </location>
</feature>